<reference evidence="1 2" key="1">
    <citation type="submission" date="2019-03" db="EMBL/GenBank/DDBJ databases">
        <title>First draft genome of Liparis tanakae, snailfish: a comprehensive survey of snailfish specific genes.</title>
        <authorList>
            <person name="Kim W."/>
            <person name="Song I."/>
            <person name="Jeong J.-H."/>
            <person name="Kim D."/>
            <person name="Kim S."/>
            <person name="Ryu S."/>
            <person name="Song J.Y."/>
            <person name="Lee S.K."/>
        </authorList>
    </citation>
    <scope>NUCLEOTIDE SEQUENCE [LARGE SCALE GENOMIC DNA]</scope>
    <source>
        <tissue evidence="1">Muscle</tissue>
    </source>
</reference>
<protein>
    <submittedName>
        <fullName evidence="1">Uncharacterized protein</fullName>
    </submittedName>
</protein>
<dbReference type="EMBL" id="SRLO01000021">
    <property type="protein sequence ID" value="TNN85331.1"/>
    <property type="molecule type" value="Genomic_DNA"/>
</dbReference>
<evidence type="ECO:0000313" key="2">
    <source>
        <dbReference type="Proteomes" id="UP000314294"/>
    </source>
</evidence>
<evidence type="ECO:0000313" key="1">
    <source>
        <dbReference type="EMBL" id="TNN85331.1"/>
    </source>
</evidence>
<dbReference type="Proteomes" id="UP000314294">
    <property type="component" value="Unassembled WGS sequence"/>
</dbReference>
<dbReference type="AlphaFoldDB" id="A0A4Z2J5Z0"/>
<keyword evidence="2" id="KW-1185">Reference proteome</keyword>
<gene>
    <name evidence="1" type="ORF">EYF80_004353</name>
</gene>
<name>A0A4Z2J5Z0_9TELE</name>
<proteinExistence type="predicted"/>
<comment type="caution">
    <text evidence="1">The sequence shown here is derived from an EMBL/GenBank/DDBJ whole genome shotgun (WGS) entry which is preliminary data.</text>
</comment>
<dbReference type="OrthoDB" id="10253409at2759"/>
<organism evidence="1 2">
    <name type="scientific">Liparis tanakae</name>
    <name type="common">Tanaka's snailfish</name>
    <dbReference type="NCBI Taxonomy" id="230148"/>
    <lineage>
        <taxon>Eukaryota</taxon>
        <taxon>Metazoa</taxon>
        <taxon>Chordata</taxon>
        <taxon>Craniata</taxon>
        <taxon>Vertebrata</taxon>
        <taxon>Euteleostomi</taxon>
        <taxon>Actinopterygii</taxon>
        <taxon>Neopterygii</taxon>
        <taxon>Teleostei</taxon>
        <taxon>Neoteleostei</taxon>
        <taxon>Acanthomorphata</taxon>
        <taxon>Eupercaria</taxon>
        <taxon>Perciformes</taxon>
        <taxon>Cottioidei</taxon>
        <taxon>Cottales</taxon>
        <taxon>Liparidae</taxon>
        <taxon>Liparis</taxon>
    </lineage>
</organism>
<accession>A0A4Z2J5Z0</accession>
<sequence length="78" mass="9128">MKVKEMSWFQKGSFSEMESLPTRALRLGLSDRSLTWLVLAPIARYWLHSARLASLHCFFTRHKPSLISKRKALKLRVI</sequence>